<keyword evidence="9 16" id="KW-0560">Oxidoreductase</keyword>
<evidence type="ECO:0000256" key="7">
    <source>
        <dbReference type="ARBA" id="ARBA00022723"/>
    </source>
</evidence>
<evidence type="ECO:0000256" key="10">
    <source>
        <dbReference type="ARBA" id="ARBA00023008"/>
    </source>
</evidence>
<feature type="transmembrane region" description="Helical" evidence="14">
    <location>
        <begin position="114"/>
        <end position="132"/>
    </location>
</feature>
<feature type="binding site" description="type 1 copper site" evidence="12">
    <location>
        <position position="785"/>
    </location>
    <ligand>
        <name>Cu cation</name>
        <dbReference type="ChEBI" id="CHEBI:23378"/>
        <label>1</label>
    </ligand>
</feature>
<evidence type="ECO:0000256" key="2">
    <source>
        <dbReference type="ARBA" id="ARBA00001973"/>
    </source>
</evidence>
<accession>A0A239W9Z4</accession>
<keyword evidence="14" id="KW-0472">Membrane</keyword>
<dbReference type="PRINTS" id="PR00695">
    <property type="entry name" value="CUNO2RDTASE"/>
</dbReference>
<feature type="compositionally biased region" description="Basic and acidic residues" evidence="13">
    <location>
        <begin position="14"/>
        <end position="27"/>
    </location>
</feature>
<dbReference type="PANTHER" id="PTHR11709">
    <property type="entry name" value="MULTI-COPPER OXIDASE"/>
    <property type="match status" value="1"/>
</dbReference>
<evidence type="ECO:0000256" key="5">
    <source>
        <dbReference type="ARBA" id="ARBA00011882"/>
    </source>
</evidence>
<feature type="compositionally biased region" description="Polar residues" evidence="13">
    <location>
        <begin position="634"/>
        <end position="650"/>
    </location>
</feature>
<feature type="transmembrane region" description="Helical" evidence="14">
    <location>
        <begin position="75"/>
        <end position="93"/>
    </location>
</feature>
<comment type="catalytic activity">
    <reaction evidence="11">
        <text>nitric oxide + Fe(III)-[cytochrome c] + H2O = Fe(II)-[cytochrome c] + nitrite + 2 H(+)</text>
        <dbReference type="Rhea" id="RHEA:15233"/>
        <dbReference type="Rhea" id="RHEA-COMP:10350"/>
        <dbReference type="Rhea" id="RHEA-COMP:14399"/>
        <dbReference type="ChEBI" id="CHEBI:15377"/>
        <dbReference type="ChEBI" id="CHEBI:15378"/>
        <dbReference type="ChEBI" id="CHEBI:16301"/>
        <dbReference type="ChEBI" id="CHEBI:16480"/>
        <dbReference type="ChEBI" id="CHEBI:29033"/>
        <dbReference type="ChEBI" id="CHEBI:29034"/>
        <dbReference type="EC" id="1.7.2.1"/>
    </reaction>
</comment>
<evidence type="ECO:0000256" key="9">
    <source>
        <dbReference type="ARBA" id="ARBA00023002"/>
    </source>
</evidence>
<dbReference type="EC" id="1.7.2.1" evidence="5"/>
<feature type="transmembrane region" description="Helical" evidence="14">
    <location>
        <begin position="138"/>
        <end position="155"/>
    </location>
</feature>
<dbReference type="eggNOG" id="COG4454">
    <property type="taxonomic scope" value="Bacteria"/>
</dbReference>
<comment type="similarity">
    <text evidence="3">Belongs to the multicopper oxidase family.</text>
</comment>
<sequence>MQLENESSLSQTPGRDDGVHGEPADRGRSRHSGSTDRGGGRRSWHRRASRPVSFWLVALLVVALAGPVIHQQRWLLVHMVTLGVATTSILVWGQYFTEAILHTKLGDEARRVQVWRIWTLQIGIATACVGMIGDWPWAVMAGATIVGLAVAWFGIGLARQVHHALPGRFDSTVRFYAAAACLLPFGASLGAIMAFSPREPWRSRLLLAHQGFNILGFISVTVLGTLMTLWPTVLRTPMLPGQSRRGRRALWLVLAAVGVLTGGALAGLWWLAGAGVLLEFVALLVVAVDLVGCAARRPPRDYPGYAIGAAIVWFGGWLVWLLATIVAHRDTLMYEQLSILTPAVVMGFLLQLLLGAMSYLMPMVMGGGPSVVRATNARMHAFGATRAVLTNAGLLIWVLARGRAVQLVGIVTAGIGLAGFLPAMIAMVRTAIPLLKERGMAAARARATPHPDNGASTIRRSDAEASGHDKDAGGGTRTDGVVANATRKPATHPDPSPTTPPGRRSFVESVVGLSAVLGASAAAHGWDEHRASSAIHVAPTGHTTTIEMTAHDMRFHPDHVELPAGDRLVVRLTNTDPAQVHDLQLASGPYSGRLDPGQTTTLDAGVLEQSQEGWCTLVGHRSMGMTLRVDLVGATSSDRGTPASEATSPRRTVDLTQPPGRGFHTRDARLPPLEASRTHHIGLTVREGELEVAPATTLAAMTYNGQFMGPVLRARLGDRMQVHLVNDGSMGHSIDFHASRTSPDTTMRTISPGQSLDVEFTIDHAGIWLYHCSTTPMSAHIAAGMFGALIVAPADLPTVDRQYVLVQSETYLAEQNNQPVDTGRIADEKVDLTMFNGHANQYLFAPLQARVGERVRFWVLAAGPSRGMSFHIVGAQFDTVFKEGAYLLRRDDPGSGGSQALDLASCQGGFVETVFTEPGRYTFVNHSFVEMERGARGFIEVRP</sequence>
<dbReference type="InterPro" id="IPR045087">
    <property type="entry name" value="Cu-oxidase_fam"/>
</dbReference>
<feature type="transmembrane region" description="Helical" evidence="14">
    <location>
        <begin position="207"/>
        <end position="229"/>
    </location>
</feature>
<evidence type="ECO:0000259" key="15">
    <source>
        <dbReference type="Pfam" id="PF07732"/>
    </source>
</evidence>
<feature type="compositionally biased region" description="Basic and acidic residues" evidence="13">
    <location>
        <begin position="459"/>
        <end position="472"/>
    </location>
</feature>
<evidence type="ECO:0000313" key="16">
    <source>
        <dbReference type="EMBL" id="SNV30743.1"/>
    </source>
</evidence>
<feature type="binding site" description="type 1 copper site" evidence="12">
    <location>
        <position position="780"/>
    </location>
    <ligand>
        <name>Cu cation</name>
        <dbReference type="ChEBI" id="CHEBI:23378"/>
        <label>1</label>
    </ligand>
</feature>
<feature type="transmembrane region" description="Helical" evidence="14">
    <location>
        <begin position="249"/>
        <end position="270"/>
    </location>
</feature>
<feature type="binding site" description="type 1 copper site" evidence="12">
    <location>
        <position position="772"/>
    </location>
    <ligand>
        <name>Cu cation</name>
        <dbReference type="ChEBI" id="CHEBI:23378"/>
        <label>1</label>
    </ligand>
</feature>
<dbReference type="GO" id="GO:0005507">
    <property type="term" value="F:copper ion binding"/>
    <property type="evidence" value="ECO:0007669"/>
    <property type="project" value="InterPro"/>
</dbReference>
<dbReference type="CDD" id="cd04208">
    <property type="entry name" value="CuRO_2_CuNIR"/>
    <property type="match status" value="1"/>
</dbReference>
<feature type="binding site" description="type 1 copper site" evidence="12">
    <location>
        <position position="732"/>
    </location>
    <ligand>
        <name>Cu cation</name>
        <dbReference type="ChEBI" id="CHEBI:23378"/>
        <label>1</label>
    </ligand>
</feature>
<keyword evidence="7 12" id="KW-0479">Metal-binding</keyword>
<evidence type="ECO:0000256" key="14">
    <source>
        <dbReference type="SAM" id="Phobius"/>
    </source>
</evidence>
<feature type="transmembrane region" description="Helical" evidence="14">
    <location>
        <begin position="52"/>
        <end position="69"/>
    </location>
</feature>
<comment type="cofactor">
    <cofactor evidence="1 12">
        <name>Cu(+)</name>
        <dbReference type="ChEBI" id="CHEBI:49552"/>
    </cofactor>
</comment>
<dbReference type="KEGG" id="cgrn:4412665_00473"/>
<keyword evidence="8" id="KW-0677">Repeat</keyword>
<feature type="compositionally biased region" description="Polar residues" evidence="13">
    <location>
        <begin position="1"/>
        <end position="13"/>
    </location>
</feature>
<feature type="transmembrane region" description="Helical" evidence="14">
    <location>
        <begin position="175"/>
        <end position="195"/>
    </location>
</feature>
<protein>
    <recommendedName>
        <fullName evidence="6">Copper-containing nitrite reductase</fullName>
        <ecNumber evidence="5">1.7.2.1</ecNumber>
    </recommendedName>
</protein>
<dbReference type="InterPro" id="IPR011707">
    <property type="entry name" value="Cu-oxidase-like_N"/>
</dbReference>
<feature type="transmembrane region" description="Helical" evidence="14">
    <location>
        <begin position="381"/>
        <end position="400"/>
    </location>
</feature>
<dbReference type="Pfam" id="PF07732">
    <property type="entry name" value="Cu-oxidase_3"/>
    <property type="match status" value="1"/>
</dbReference>
<comment type="cofactor">
    <cofactor evidence="2 12">
        <name>Cu(2+)</name>
        <dbReference type="ChEBI" id="CHEBI:29036"/>
    </cofactor>
</comment>
<gene>
    <name evidence="16" type="primary">aniA</name>
    <name evidence="16" type="ORF">SAMEA4412665_00473</name>
</gene>
<dbReference type="eggNOG" id="COG2132">
    <property type="taxonomic scope" value="Bacteria"/>
</dbReference>
<comment type="subunit">
    <text evidence="4">Homotrimer.</text>
</comment>
<dbReference type="SUPFAM" id="SSF49503">
    <property type="entry name" value="Cupredoxins"/>
    <property type="match status" value="3"/>
</dbReference>
<evidence type="ECO:0000256" key="12">
    <source>
        <dbReference type="PIRSR" id="PIRSR601287-1"/>
    </source>
</evidence>
<feature type="region of interest" description="Disordered" evidence="13">
    <location>
        <begin position="443"/>
        <end position="505"/>
    </location>
</feature>
<feature type="domain" description="Plastocyanin-like" evidence="15">
    <location>
        <begin position="686"/>
        <end position="793"/>
    </location>
</feature>
<name>A0A239W9Z4_9ACTN</name>
<keyword evidence="14" id="KW-0812">Transmembrane</keyword>
<proteinExistence type="inferred from homology"/>
<dbReference type="Proteomes" id="UP000215332">
    <property type="component" value="Chromosome 1"/>
</dbReference>
<feature type="binding site" description="type 1 copper site" evidence="12">
    <location>
        <position position="737"/>
    </location>
    <ligand>
        <name>Cu cation</name>
        <dbReference type="ChEBI" id="CHEBI:23378"/>
        <label>1</label>
    </ligand>
</feature>
<dbReference type="InterPro" id="IPR008972">
    <property type="entry name" value="Cupredoxin"/>
</dbReference>
<feature type="transmembrane region" description="Helical" evidence="14">
    <location>
        <begin position="307"/>
        <end position="327"/>
    </location>
</feature>
<reference evidence="16 17" key="1">
    <citation type="submission" date="2017-06" db="EMBL/GenBank/DDBJ databases">
        <authorList>
            <consortium name="Pathogen Informatics"/>
        </authorList>
    </citation>
    <scope>NUCLEOTIDE SEQUENCE [LARGE SCALE GENOMIC DNA]</scope>
    <source>
        <strain evidence="16 17">NCTC11865</strain>
    </source>
</reference>
<evidence type="ECO:0000313" key="17">
    <source>
        <dbReference type="Proteomes" id="UP000215332"/>
    </source>
</evidence>
<feature type="region of interest" description="Disordered" evidence="13">
    <location>
        <begin position="1"/>
        <end position="44"/>
    </location>
</feature>
<evidence type="ECO:0000256" key="11">
    <source>
        <dbReference type="ARBA" id="ARBA00049340"/>
    </source>
</evidence>
<feature type="transmembrane region" description="Helical" evidence="14">
    <location>
        <begin position="406"/>
        <end position="428"/>
    </location>
</feature>
<feature type="transmembrane region" description="Helical" evidence="14">
    <location>
        <begin position="339"/>
        <end position="360"/>
    </location>
</feature>
<feature type="region of interest" description="Disordered" evidence="13">
    <location>
        <begin position="634"/>
        <end position="667"/>
    </location>
</feature>
<dbReference type="EMBL" id="LT906441">
    <property type="protein sequence ID" value="SNV30743.1"/>
    <property type="molecule type" value="Genomic_DNA"/>
</dbReference>
<dbReference type="InterPro" id="IPR001287">
    <property type="entry name" value="NO2-reductase_Cu"/>
</dbReference>
<organism evidence="16 17">
    <name type="scientific">Cutibacterium granulosum</name>
    <dbReference type="NCBI Taxonomy" id="33011"/>
    <lineage>
        <taxon>Bacteria</taxon>
        <taxon>Bacillati</taxon>
        <taxon>Actinomycetota</taxon>
        <taxon>Actinomycetes</taxon>
        <taxon>Propionibacteriales</taxon>
        <taxon>Propionibacteriaceae</taxon>
        <taxon>Cutibacterium</taxon>
    </lineage>
</organism>
<evidence type="ECO:0000256" key="3">
    <source>
        <dbReference type="ARBA" id="ARBA00010609"/>
    </source>
</evidence>
<dbReference type="CDD" id="cd11020">
    <property type="entry name" value="CuRO_1_CuNIR"/>
    <property type="match status" value="1"/>
</dbReference>
<evidence type="ECO:0000256" key="8">
    <source>
        <dbReference type="ARBA" id="ARBA00022737"/>
    </source>
</evidence>
<dbReference type="AlphaFoldDB" id="A0A239W9Z4"/>
<keyword evidence="10 12" id="KW-0186">Copper</keyword>
<evidence type="ECO:0000256" key="4">
    <source>
        <dbReference type="ARBA" id="ARBA00011233"/>
    </source>
</evidence>
<dbReference type="GO" id="GO:0050421">
    <property type="term" value="F:nitrite reductase (NO-forming) activity"/>
    <property type="evidence" value="ECO:0007669"/>
    <property type="project" value="UniProtKB-EC"/>
</dbReference>
<dbReference type="Gene3D" id="2.60.40.420">
    <property type="entry name" value="Cupredoxins - blue copper proteins"/>
    <property type="match status" value="3"/>
</dbReference>
<keyword evidence="14" id="KW-1133">Transmembrane helix</keyword>
<dbReference type="PANTHER" id="PTHR11709:SF394">
    <property type="entry name" value="FI03373P-RELATED"/>
    <property type="match status" value="1"/>
</dbReference>
<evidence type="ECO:0000256" key="6">
    <source>
        <dbReference type="ARBA" id="ARBA00017290"/>
    </source>
</evidence>
<feature type="binding site" description="type 1 copper site" evidence="12">
    <location>
        <position position="771"/>
    </location>
    <ligand>
        <name>Cu cation</name>
        <dbReference type="ChEBI" id="CHEBI:23378"/>
        <label>1</label>
    </ligand>
</feature>
<evidence type="ECO:0000256" key="1">
    <source>
        <dbReference type="ARBA" id="ARBA00001960"/>
    </source>
</evidence>
<evidence type="ECO:0000256" key="13">
    <source>
        <dbReference type="SAM" id="MobiDB-lite"/>
    </source>
</evidence>
<feature type="binding site" description="type 1 copper site" evidence="12">
    <location>
        <position position="926"/>
    </location>
    <ligand>
        <name>Cu cation</name>
        <dbReference type="ChEBI" id="CHEBI:23378"/>
        <label>1</label>
    </ligand>
</feature>